<sequence>MAQHTRVIIIGSGSAGISALREVRRGIEDFRIINAGDWGTTCAARGCMPSKVMIEAANAFHRRHDFAQFGITGAEGLAIDIPSVMARIRRMRDNFVRSPRSIPEELGEKAISARARLLGPNRVEIEGMGEMTADAIILATGSSPVVPKPWDRFGNRILTTDSLFELPDLPRRIAVIGMGAIGVELAQAMARLGIEVEGFDALETVAGVSDPEVAKVMRARVEADLPLHLGANAEITETETGLRVTGGDGAAFEADAVLAAMGRRQNIAGLGLETLGVELDERGMPPVDPATTQIGDLPVFMAGDANGIRPILHEAADEGHIAGRNALAETPRAYCRRTSLGIVFSSPNAARIGQGFKDLEGQEILIGSFDFSHQPRARMAEKAHGLVRIYAERRGGKLLGAELALPEGEHFAHLLGLAIQSGLTAHQMLAMPFYHPVTEEGVRGALREIARQLPDANRSDLADCPETGHPALD</sequence>
<keyword evidence="7" id="KW-1185">Reference proteome</keyword>
<name>A0A085TYR4_9RHOB</name>
<dbReference type="Gene3D" id="3.30.390.30">
    <property type="match status" value="1"/>
</dbReference>
<dbReference type="eggNOG" id="COG1249">
    <property type="taxonomic scope" value="Bacteria"/>
</dbReference>
<organism evidence="6 7">
    <name type="scientific">Thioclava atlantica</name>
    <dbReference type="NCBI Taxonomy" id="1317124"/>
    <lineage>
        <taxon>Bacteria</taxon>
        <taxon>Pseudomonadati</taxon>
        <taxon>Pseudomonadota</taxon>
        <taxon>Alphaproteobacteria</taxon>
        <taxon>Rhodobacterales</taxon>
        <taxon>Paracoccaceae</taxon>
        <taxon>Thioclava</taxon>
    </lineage>
</organism>
<dbReference type="NCBIfam" id="NF004939">
    <property type="entry name" value="PRK06292.1-1"/>
    <property type="match status" value="1"/>
</dbReference>
<evidence type="ECO:0000256" key="2">
    <source>
        <dbReference type="ARBA" id="ARBA00022630"/>
    </source>
</evidence>
<dbReference type="PANTHER" id="PTHR43014">
    <property type="entry name" value="MERCURIC REDUCTASE"/>
    <property type="match status" value="1"/>
</dbReference>
<evidence type="ECO:0000256" key="3">
    <source>
        <dbReference type="ARBA" id="ARBA00022827"/>
    </source>
</evidence>
<protein>
    <submittedName>
        <fullName evidence="6">Dihydrolipoamide dehydrogenase</fullName>
        <ecNumber evidence="6">1.8.1.4</ecNumber>
    </submittedName>
</protein>
<evidence type="ECO:0000256" key="1">
    <source>
        <dbReference type="ARBA" id="ARBA00001974"/>
    </source>
</evidence>
<dbReference type="InterPro" id="IPR004099">
    <property type="entry name" value="Pyr_nucl-diS_OxRdtase_dimer"/>
</dbReference>
<dbReference type="GO" id="GO:0016616">
    <property type="term" value="F:oxidoreductase activity, acting on the CH-OH group of donors, NAD or NADP as acceptor"/>
    <property type="evidence" value="ECO:0007669"/>
    <property type="project" value="UniProtKB-ARBA"/>
</dbReference>
<dbReference type="InterPro" id="IPR023753">
    <property type="entry name" value="FAD/NAD-binding_dom"/>
</dbReference>
<comment type="cofactor">
    <cofactor evidence="1">
        <name>FAD</name>
        <dbReference type="ChEBI" id="CHEBI:57692"/>
    </cofactor>
</comment>
<dbReference type="EMBL" id="AQRC01000003">
    <property type="protein sequence ID" value="KFE35861.1"/>
    <property type="molecule type" value="Genomic_DNA"/>
</dbReference>
<dbReference type="InterPro" id="IPR036188">
    <property type="entry name" value="FAD/NAD-bd_sf"/>
</dbReference>
<dbReference type="SUPFAM" id="SSF51905">
    <property type="entry name" value="FAD/NAD(P)-binding domain"/>
    <property type="match status" value="1"/>
</dbReference>
<dbReference type="PRINTS" id="PR00368">
    <property type="entry name" value="FADPNR"/>
</dbReference>
<dbReference type="PANTHER" id="PTHR43014:SF4">
    <property type="entry name" value="PYRIDINE NUCLEOTIDE-DISULFIDE OXIDOREDUCTASE RCLA-RELATED"/>
    <property type="match status" value="1"/>
</dbReference>
<dbReference type="InterPro" id="IPR016156">
    <property type="entry name" value="FAD/NAD-linked_Rdtase_dimer_sf"/>
</dbReference>
<dbReference type="RefSeq" id="WP_038144133.1">
    <property type="nucleotide sequence ID" value="NZ_AQRC01000003.1"/>
</dbReference>
<dbReference type="GO" id="GO:0050660">
    <property type="term" value="F:flavin adenine dinucleotide binding"/>
    <property type="evidence" value="ECO:0007669"/>
    <property type="project" value="TreeGrafter"/>
</dbReference>
<dbReference type="Proteomes" id="UP000028607">
    <property type="component" value="Unassembled WGS sequence"/>
</dbReference>
<dbReference type="OrthoDB" id="9776382at2"/>
<accession>A0A085TYR4</accession>
<dbReference type="PROSITE" id="PS00065">
    <property type="entry name" value="D_2_HYDROXYACID_DH_1"/>
    <property type="match status" value="1"/>
</dbReference>
<dbReference type="STRING" id="1317124.DW2_04510"/>
<feature type="domain" description="Pyridine nucleotide-disulphide oxidoreductase dimerisation" evidence="4">
    <location>
        <begin position="342"/>
        <end position="443"/>
    </location>
</feature>
<dbReference type="Gene3D" id="3.50.50.60">
    <property type="entry name" value="FAD/NAD(P)-binding domain"/>
    <property type="match status" value="2"/>
</dbReference>
<comment type="caution">
    <text evidence="6">The sequence shown here is derived from an EMBL/GenBank/DDBJ whole genome shotgun (WGS) entry which is preliminary data.</text>
</comment>
<dbReference type="InterPro" id="IPR029752">
    <property type="entry name" value="D-isomer_DH_CS1"/>
</dbReference>
<keyword evidence="3" id="KW-0274">FAD</keyword>
<keyword evidence="6" id="KW-0560">Oxidoreductase</keyword>
<dbReference type="Pfam" id="PF07992">
    <property type="entry name" value="Pyr_redox_2"/>
    <property type="match status" value="1"/>
</dbReference>
<keyword evidence="2" id="KW-0285">Flavoprotein</keyword>
<evidence type="ECO:0000259" key="4">
    <source>
        <dbReference type="Pfam" id="PF02852"/>
    </source>
</evidence>
<evidence type="ECO:0000313" key="6">
    <source>
        <dbReference type="EMBL" id="KFE35861.1"/>
    </source>
</evidence>
<gene>
    <name evidence="6" type="ORF">DW2_04510</name>
</gene>
<feature type="domain" description="FAD/NAD(P)-binding" evidence="5">
    <location>
        <begin position="6"/>
        <end position="319"/>
    </location>
</feature>
<evidence type="ECO:0000313" key="7">
    <source>
        <dbReference type="Proteomes" id="UP000028607"/>
    </source>
</evidence>
<reference evidence="6 7" key="2">
    <citation type="journal article" date="2015" name="Antonie Van Leeuwenhoek">
        <title>Thioclava indica sp. nov., isolated from surface seawater of the Indian Ocean.</title>
        <authorList>
            <person name="Liu Y."/>
            <person name="Lai Q."/>
            <person name="Du J."/>
            <person name="Xu H."/>
            <person name="Jiang L."/>
            <person name="Shao Z."/>
        </authorList>
    </citation>
    <scope>NUCLEOTIDE SEQUENCE [LARGE SCALE GENOMIC DNA]</scope>
    <source>
        <strain evidence="6 7">13D2W-2</strain>
    </source>
</reference>
<dbReference type="GO" id="GO:0003955">
    <property type="term" value="F:NAD(P)H dehydrogenase (quinone) activity"/>
    <property type="evidence" value="ECO:0007669"/>
    <property type="project" value="TreeGrafter"/>
</dbReference>
<dbReference type="Pfam" id="PF02852">
    <property type="entry name" value="Pyr_redox_dim"/>
    <property type="match status" value="1"/>
</dbReference>
<proteinExistence type="predicted"/>
<dbReference type="PATRIC" id="fig|1317124.6.peg.912"/>
<evidence type="ECO:0000259" key="5">
    <source>
        <dbReference type="Pfam" id="PF07992"/>
    </source>
</evidence>
<dbReference type="SUPFAM" id="SSF55424">
    <property type="entry name" value="FAD/NAD-linked reductases, dimerisation (C-terminal) domain"/>
    <property type="match status" value="1"/>
</dbReference>
<dbReference type="GO" id="GO:0004148">
    <property type="term" value="F:dihydrolipoyl dehydrogenase (NADH) activity"/>
    <property type="evidence" value="ECO:0007669"/>
    <property type="project" value="UniProtKB-EC"/>
</dbReference>
<dbReference type="AlphaFoldDB" id="A0A085TYR4"/>
<dbReference type="EC" id="1.8.1.4" evidence="6"/>
<reference evidence="7" key="1">
    <citation type="submission" date="2013-04" db="EMBL/GenBank/DDBJ databases">
        <title>Thioclava sp. 13D2W-2 Genome Sequencing.</title>
        <authorList>
            <person name="Lai Q."/>
            <person name="Li G."/>
            <person name="Shao Z."/>
        </authorList>
    </citation>
    <scope>NUCLEOTIDE SEQUENCE [LARGE SCALE GENOMIC DNA]</scope>
    <source>
        <strain evidence="7">13D2W-2</strain>
    </source>
</reference>
<dbReference type="PRINTS" id="PR00411">
    <property type="entry name" value="PNDRDTASEI"/>
</dbReference>